<name>A0ABC8TI70_9AQUA</name>
<dbReference type="PANTHER" id="PTHR37736">
    <property type="entry name" value="GLYCINE-RICH PROTEIN"/>
    <property type="match status" value="1"/>
</dbReference>
<organism evidence="2 3">
    <name type="scientific">Ilex paraguariensis</name>
    <name type="common">yerba mate</name>
    <dbReference type="NCBI Taxonomy" id="185542"/>
    <lineage>
        <taxon>Eukaryota</taxon>
        <taxon>Viridiplantae</taxon>
        <taxon>Streptophyta</taxon>
        <taxon>Embryophyta</taxon>
        <taxon>Tracheophyta</taxon>
        <taxon>Spermatophyta</taxon>
        <taxon>Magnoliopsida</taxon>
        <taxon>eudicotyledons</taxon>
        <taxon>Gunneridae</taxon>
        <taxon>Pentapetalae</taxon>
        <taxon>asterids</taxon>
        <taxon>campanulids</taxon>
        <taxon>Aquifoliales</taxon>
        <taxon>Aquifoliaceae</taxon>
        <taxon>Ilex</taxon>
    </lineage>
</organism>
<protein>
    <submittedName>
        <fullName evidence="2">Uncharacterized protein</fullName>
    </submittedName>
</protein>
<keyword evidence="3" id="KW-1185">Reference proteome</keyword>
<dbReference type="EMBL" id="CAUOFW020005235">
    <property type="protein sequence ID" value="CAK9169088.1"/>
    <property type="molecule type" value="Genomic_DNA"/>
</dbReference>
<feature type="non-terminal residue" evidence="2">
    <location>
        <position position="1"/>
    </location>
</feature>
<dbReference type="AlphaFoldDB" id="A0ABC8TI70"/>
<accession>A0ABC8TI70</accession>
<dbReference type="PANTHER" id="PTHR37736:SF1">
    <property type="entry name" value="GLYCINE-RICH PROTEIN"/>
    <property type="match status" value="1"/>
</dbReference>
<evidence type="ECO:0000313" key="3">
    <source>
        <dbReference type="Proteomes" id="UP001642360"/>
    </source>
</evidence>
<dbReference type="EMBL" id="CAUOFW020004243">
    <property type="protein sequence ID" value="CAK9164576.1"/>
    <property type="molecule type" value="Genomic_DNA"/>
</dbReference>
<comment type="caution">
    <text evidence="2">The sequence shown here is derived from an EMBL/GenBank/DDBJ whole genome shotgun (WGS) entry which is preliminary data.</text>
</comment>
<evidence type="ECO:0000313" key="2">
    <source>
        <dbReference type="EMBL" id="CAK9169088.1"/>
    </source>
</evidence>
<reference evidence="2 3" key="1">
    <citation type="submission" date="2024-02" db="EMBL/GenBank/DDBJ databases">
        <authorList>
            <person name="Vignale AGUSTIN F."/>
            <person name="Sosa J E."/>
            <person name="Modenutti C."/>
        </authorList>
    </citation>
    <scope>NUCLEOTIDE SEQUENCE [LARGE SCALE GENOMIC DNA]</scope>
</reference>
<proteinExistence type="predicted"/>
<sequence length="59" mass="6625">LDERDLDFISMLGGLLISRLVDSSLSHKNALQRCIEHAKLWLLKSDQPIEANSAITCMN</sequence>
<dbReference type="Proteomes" id="UP001642360">
    <property type="component" value="Unassembled WGS sequence"/>
</dbReference>
<gene>
    <name evidence="1" type="ORF">ILEXP_LOCUS33723</name>
    <name evidence="2" type="ORF">ILEXP_LOCUS38526</name>
</gene>
<evidence type="ECO:0000313" key="1">
    <source>
        <dbReference type="EMBL" id="CAK9164576.1"/>
    </source>
</evidence>